<evidence type="ECO:0000313" key="4">
    <source>
        <dbReference type="Proteomes" id="UP000463470"/>
    </source>
</evidence>
<dbReference type="EMBL" id="WXEY01000012">
    <property type="protein sequence ID" value="MZP30337.1"/>
    <property type="molecule type" value="Genomic_DNA"/>
</dbReference>
<dbReference type="SUPFAM" id="SSF55383">
    <property type="entry name" value="Copper amine oxidase, domain N"/>
    <property type="match status" value="1"/>
</dbReference>
<sequence>MIKRIVLISTVLLACQLTGAEASDYPEKTEKNVGIQLKLNDRVDNIHWQPVMINDRLYISLSDVKNLLGYSVKRDNSGLMVANRFHRFLLGEHLNQLTDEVGNAYTIEQPVKELEGNTYIPLRAFSDILGYKVDWNDAEKAVSIRQKKNKKEGMEGNLLVGSSYGPLEKEASQFVENNKLLKEITNIKKALLRFEEYGSSATMVTGKDGSGETKFLWLETDTRTGDISVIGTALAKSGISRDKAIDILQAKGIHEDSIKNAHLVPYQEGILWLISATRGGQNYYYGIDFYTGEISIENIVPLND</sequence>
<dbReference type="InterPro" id="IPR012854">
    <property type="entry name" value="Cu_amine_oxidase-like_N"/>
</dbReference>
<name>A0A845L1F4_9FIRM</name>
<dbReference type="Pfam" id="PF07833">
    <property type="entry name" value="Cu_amine_oxidN1"/>
    <property type="match status" value="1"/>
</dbReference>
<reference evidence="3 4" key="1">
    <citation type="submission" date="2020-01" db="EMBL/GenBank/DDBJ databases">
        <title>Whole-genome sequence of Heliobacterium undosum DSM 13378.</title>
        <authorList>
            <person name="Kyndt J.A."/>
            <person name="Meyer T.E."/>
        </authorList>
    </citation>
    <scope>NUCLEOTIDE SEQUENCE [LARGE SCALE GENOMIC DNA]</scope>
    <source>
        <strain evidence="3 4">DSM 13378</strain>
    </source>
</reference>
<dbReference type="RefSeq" id="WP_161258862.1">
    <property type="nucleotide sequence ID" value="NZ_WXEY01000012.1"/>
</dbReference>
<keyword evidence="1" id="KW-0732">Signal</keyword>
<proteinExistence type="predicted"/>
<organism evidence="3 4">
    <name type="scientific">Heliomicrobium undosum</name>
    <dbReference type="NCBI Taxonomy" id="121734"/>
    <lineage>
        <taxon>Bacteria</taxon>
        <taxon>Bacillati</taxon>
        <taxon>Bacillota</taxon>
        <taxon>Clostridia</taxon>
        <taxon>Eubacteriales</taxon>
        <taxon>Heliobacteriaceae</taxon>
        <taxon>Heliomicrobium</taxon>
    </lineage>
</organism>
<gene>
    <name evidence="3" type="ORF">GTO91_11505</name>
</gene>
<dbReference type="AlphaFoldDB" id="A0A845L1F4"/>
<comment type="caution">
    <text evidence="3">The sequence shown here is derived from an EMBL/GenBank/DDBJ whole genome shotgun (WGS) entry which is preliminary data.</text>
</comment>
<dbReference type="OrthoDB" id="268113at2"/>
<keyword evidence="4" id="KW-1185">Reference proteome</keyword>
<feature type="signal peptide" evidence="1">
    <location>
        <begin position="1"/>
        <end position="22"/>
    </location>
</feature>
<evidence type="ECO:0000259" key="2">
    <source>
        <dbReference type="Pfam" id="PF07833"/>
    </source>
</evidence>
<accession>A0A845L1F4</accession>
<dbReference type="Proteomes" id="UP000463470">
    <property type="component" value="Unassembled WGS sequence"/>
</dbReference>
<dbReference type="PROSITE" id="PS51257">
    <property type="entry name" value="PROKAR_LIPOPROTEIN"/>
    <property type="match status" value="1"/>
</dbReference>
<protein>
    <recommendedName>
        <fullName evidence="2">Copper amine oxidase-like N-terminal domain-containing protein</fullName>
    </recommendedName>
</protein>
<feature type="domain" description="Copper amine oxidase-like N-terminal" evidence="2">
    <location>
        <begin position="108"/>
        <end position="149"/>
    </location>
</feature>
<evidence type="ECO:0000256" key="1">
    <source>
        <dbReference type="SAM" id="SignalP"/>
    </source>
</evidence>
<dbReference type="InterPro" id="IPR036582">
    <property type="entry name" value="Mao_N_sf"/>
</dbReference>
<feature type="chain" id="PRO_5032566711" description="Copper amine oxidase-like N-terminal domain-containing protein" evidence="1">
    <location>
        <begin position="23"/>
        <end position="304"/>
    </location>
</feature>
<evidence type="ECO:0000313" key="3">
    <source>
        <dbReference type="EMBL" id="MZP30337.1"/>
    </source>
</evidence>